<keyword evidence="3" id="KW-0238">DNA-binding</keyword>
<keyword evidence="2" id="KW-0799">Topoisomerase</keyword>
<dbReference type="GO" id="GO:0003917">
    <property type="term" value="F:DNA topoisomerase type I (single strand cut, ATP-independent) activity"/>
    <property type="evidence" value="ECO:0007669"/>
    <property type="project" value="InterPro"/>
</dbReference>
<dbReference type="Proteomes" id="UP000472270">
    <property type="component" value="Unassembled WGS sequence"/>
</dbReference>
<evidence type="ECO:0000313" key="6">
    <source>
        <dbReference type="Ensembl" id="ENSSRHP00000005000.1"/>
    </source>
</evidence>
<feature type="domain" description="DNA topoisomerase I DNA binding eukaryotic-type" evidence="5">
    <location>
        <begin position="45"/>
        <end position="154"/>
    </location>
</feature>
<evidence type="ECO:0000256" key="4">
    <source>
        <dbReference type="ARBA" id="ARBA00023235"/>
    </source>
</evidence>
<reference evidence="6" key="1">
    <citation type="submission" date="2025-08" db="UniProtKB">
        <authorList>
            <consortium name="Ensembl"/>
        </authorList>
    </citation>
    <scope>IDENTIFICATION</scope>
</reference>
<dbReference type="FunFam" id="1.10.10.41:FF:000001">
    <property type="entry name" value="DNA topoisomerase I"/>
    <property type="match status" value="1"/>
</dbReference>
<name>A0A673FZR1_9TELE</name>
<sequence length="162" mass="19549">MTPLFPFKGDKRGRRVFYRGSQGSQDKEERRGRETKMEMKYEDGIKWKFLEHKGPYFPPEYQPFPDDVKFYYNGKPVKLSLPAEEVSLFFAQMLDHEYTTKEVFRNNFFRDWRKEMTLEERQLIMDLNKCDFGELHAMHKKKVEARKNLSKEEKLVGVLHNI</sequence>
<dbReference type="GO" id="GO:0006265">
    <property type="term" value="P:DNA topological change"/>
    <property type="evidence" value="ECO:0007669"/>
    <property type="project" value="InterPro"/>
</dbReference>
<dbReference type="InterPro" id="IPR036202">
    <property type="entry name" value="TopoI_DNA-bd_euk_N_sf"/>
</dbReference>
<evidence type="ECO:0000259" key="5">
    <source>
        <dbReference type="Pfam" id="PF02919"/>
    </source>
</evidence>
<accession>A0A673FZR1</accession>
<dbReference type="InterPro" id="IPR013030">
    <property type="entry name" value="DNA_topo_DNA_db_N_dom2"/>
</dbReference>
<dbReference type="GO" id="GO:0007059">
    <property type="term" value="P:chromosome segregation"/>
    <property type="evidence" value="ECO:0007669"/>
    <property type="project" value="TreeGrafter"/>
</dbReference>
<dbReference type="GO" id="GO:0003677">
    <property type="term" value="F:DNA binding"/>
    <property type="evidence" value="ECO:0007669"/>
    <property type="project" value="UniProtKB-KW"/>
</dbReference>
<evidence type="ECO:0000256" key="2">
    <source>
        <dbReference type="ARBA" id="ARBA00023029"/>
    </source>
</evidence>
<dbReference type="Gene3D" id="1.10.10.41">
    <property type="entry name" value="Yeast DNA topoisomerase - domain 1"/>
    <property type="match status" value="1"/>
</dbReference>
<keyword evidence="7" id="KW-1185">Reference proteome</keyword>
<dbReference type="PANTHER" id="PTHR10290">
    <property type="entry name" value="DNA TOPOISOMERASE I"/>
    <property type="match status" value="1"/>
</dbReference>
<evidence type="ECO:0000313" key="7">
    <source>
        <dbReference type="Proteomes" id="UP000472270"/>
    </source>
</evidence>
<keyword evidence="4" id="KW-0413">Isomerase</keyword>
<dbReference type="InterPro" id="IPR051062">
    <property type="entry name" value="Topoisomerase_IB"/>
</dbReference>
<reference evidence="6" key="2">
    <citation type="submission" date="2025-09" db="UniProtKB">
        <authorList>
            <consortium name="Ensembl"/>
        </authorList>
    </citation>
    <scope>IDENTIFICATION</scope>
</reference>
<comment type="similarity">
    <text evidence="1">Belongs to the type IB topoisomerase family.</text>
</comment>
<dbReference type="InterPro" id="IPR008336">
    <property type="entry name" value="TopoI_DNA-bd_euk"/>
</dbReference>
<dbReference type="Gene3D" id="2.170.11.10">
    <property type="entry name" value="DNA Topoisomerase I, domain 2"/>
    <property type="match status" value="1"/>
</dbReference>
<evidence type="ECO:0000256" key="3">
    <source>
        <dbReference type="ARBA" id="ARBA00023125"/>
    </source>
</evidence>
<dbReference type="AlphaFoldDB" id="A0A673FZR1"/>
<dbReference type="InterPro" id="IPR013034">
    <property type="entry name" value="DNA_topo_DNA_db_N_dom1"/>
</dbReference>
<proteinExistence type="inferred from homology"/>
<organism evidence="6 7">
    <name type="scientific">Sinocyclocheilus rhinocerous</name>
    <dbReference type="NCBI Taxonomy" id="307959"/>
    <lineage>
        <taxon>Eukaryota</taxon>
        <taxon>Metazoa</taxon>
        <taxon>Chordata</taxon>
        <taxon>Craniata</taxon>
        <taxon>Vertebrata</taxon>
        <taxon>Euteleostomi</taxon>
        <taxon>Actinopterygii</taxon>
        <taxon>Neopterygii</taxon>
        <taxon>Teleostei</taxon>
        <taxon>Ostariophysi</taxon>
        <taxon>Cypriniformes</taxon>
        <taxon>Cyprinidae</taxon>
        <taxon>Cyprininae</taxon>
        <taxon>Sinocyclocheilus</taxon>
    </lineage>
</organism>
<dbReference type="GO" id="GO:0005694">
    <property type="term" value="C:chromosome"/>
    <property type="evidence" value="ECO:0007669"/>
    <property type="project" value="InterPro"/>
</dbReference>
<dbReference type="SUPFAM" id="SSF56741">
    <property type="entry name" value="Eukaryotic DNA topoisomerase I, N-terminal DNA-binding fragment"/>
    <property type="match status" value="1"/>
</dbReference>
<dbReference type="Ensembl" id="ENSSRHT00000005184.1">
    <property type="protein sequence ID" value="ENSSRHP00000005000.1"/>
    <property type="gene ID" value="ENSSRHG00000003236.1"/>
</dbReference>
<dbReference type="GO" id="GO:0005730">
    <property type="term" value="C:nucleolus"/>
    <property type="evidence" value="ECO:0007669"/>
    <property type="project" value="TreeGrafter"/>
</dbReference>
<dbReference type="PANTHER" id="PTHR10290:SF24">
    <property type="entry name" value="DNA TOPOISOMERASE I"/>
    <property type="match status" value="1"/>
</dbReference>
<protein>
    <submittedName>
        <fullName evidence="6">Zgc:173742</fullName>
    </submittedName>
</protein>
<evidence type="ECO:0000256" key="1">
    <source>
        <dbReference type="ARBA" id="ARBA00006645"/>
    </source>
</evidence>
<dbReference type="GO" id="GO:0006260">
    <property type="term" value="P:DNA replication"/>
    <property type="evidence" value="ECO:0007669"/>
    <property type="project" value="TreeGrafter"/>
</dbReference>
<dbReference type="Pfam" id="PF02919">
    <property type="entry name" value="Topoisom_I_N"/>
    <property type="match status" value="1"/>
</dbReference>